<keyword evidence="3" id="KW-0808">Transferase</keyword>
<evidence type="ECO:0000313" key="3">
    <source>
        <dbReference type="EMBL" id="PYI69329.1"/>
    </source>
</evidence>
<dbReference type="EMBL" id="QJVD01000002">
    <property type="protein sequence ID" value="PYI69329.1"/>
    <property type="molecule type" value="Genomic_DNA"/>
</dbReference>
<evidence type="ECO:0000256" key="1">
    <source>
        <dbReference type="SAM" id="MobiDB-lite"/>
    </source>
</evidence>
<feature type="compositionally biased region" description="Low complexity" evidence="1">
    <location>
        <begin position="336"/>
        <end position="349"/>
    </location>
</feature>
<feature type="region of interest" description="Disordered" evidence="1">
    <location>
        <begin position="302"/>
        <end position="382"/>
    </location>
</feature>
<feature type="compositionally biased region" description="Low complexity" evidence="1">
    <location>
        <begin position="434"/>
        <end position="443"/>
    </location>
</feature>
<dbReference type="Proteomes" id="UP000247832">
    <property type="component" value="Unassembled WGS sequence"/>
</dbReference>
<dbReference type="AlphaFoldDB" id="A0A2V5LCP4"/>
<dbReference type="OrthoDB" id="3239865at2"/>
<feature type="compositionally biased region" description="Basic and acidic residues" evidence="1">
    <location>
        <begin position="350"/>
        <end position="364"/>
    </location>
</feature>
<dbReference type="InterPro" id="IPR011009">
    <property type="entry name" value="Kinase-like_dom_sf"/>
</dbReference>
<protein>
    <submittedName>
        <fullName evidence="3">Aminoglycoside phosphotransferase</fullName>
    </submittedName>
</protein>
<gene>
    <name evidence="3" type="ORF">CVV68_02720</name>
</gene>
<evidence type="ECO:0000313" key="4">
    <source>
        <dbReference type="Proteomes" id="UP000247832"/>
    </source>
</evidence>
<feature type="compositionally biased region" description="Low complexity" evidence="1">
    <location>
        <begin position="317"/>
        <end position="327"/>
    </location>
</feature>
<comment type="caution">
    <text evidence="3">The sequence shown here is derived from an EMBL/GenBank/DDBJ whole genome shotgun (WGS) entry which is preliminary data.</text>
</comment>
<evidence type="ECO:0000259" key="2">
    <source>
        <dbReference type="Pfam" id="PF01636"/>
    </source>
</evidence>
<dbReference type="InterPro" id="IPR002575">
    <property type="entry name" value="Aminoglycoside_PTrfase"/>
</dbReference>
<feature type="region of interest" description="Disordered" evidence="1">
    <location>
        <begin position="406"/>
        <end position="477"/>
    </location>
</feature>
<sequence>MTAIELAAIASAAVPGLNVTAFGPEPDDAADFSSALLVDSENRRWRVRSPKHVEASARLETEREVLRAFAPGIRAELPFLLPTVAGTVRQGELITFVYSHIAGKAESVEELSAGGAALALEIGAAIAAIHDLPQELVTNADLPSYTANEFRQRKLNELDQAATTGKIPPSLLRRWEHAMEDVALWRFNASVVHGDLHEDNILLDGPRVTAVMGWTDLRVGDPADDFAWLVAINDPKFVDTVMQAYAAARHETPDPHLLRRAALSAEFALAQWLVKGFAADSARMVSDAEGMLATLKADIDAHGGQPISTEPAPPAEPAAENSSAAGPDAAATGTIPVVGPAPAANPGPEAARDPLGDREQREPLGGETKIVPPADGPDTAATGTIQVVGPAPVSKPVSVVEPALAAKPGPTAVKDQLGRGAGPAATSGTKADDAGAPSAVEAEGAAEAESDDDAAGSGEDVDTTAMKVIPLKAKPKN</sequence>
<dbReference type="Pfam" id="PF01636">
    <property type="entry name" value="APH"/>
    <property type="match status" value="1"/>
</dbReference>
<accession>A0A2V5LCP4</accession>
<dbReference type="CDD" id="cd05152">
    <property type="entry name" value="MPH2"/>
    <property type="match status" value="1"/>
</dbReference>
<dbReference type="SUPFAM" id="SSF56112">
    <property type="entry name" value="Protein kinase-like (PK-like)"/>
    <property type="match status" value="1"/>
</dbReference>
<organism evidence="3 4">
    <name type="scientific">Arthrobacter livingstonensis</name>
    <dbReference type="NCBI Taxonomy" id="670078"/>
    <lineage>
        <taxon>Bacteria</taxon>
        <taxon>Bacillati</taxon>
        <taxon>Actinomycetota</taxon>
        <taxon>Actinomycetes</taxon>
        <taxon>Micrococcales</taxon>
        <taxon>Micrococcaceae</taxon>
        <taxon>Arthrobacter</taxon>
    </lineage>
</organism>
<feature type="domain" description="Aminoglycoside phosphotransferase" evidence="2">
    <location>
        <begin position="31"/>
        <end position="253"/>
    </location>
</feature>
<dbReference type="RefSeq" id="WP_110499471.1">
    <property type="nucleotide sequence ID" value="NZ_QJVD01000002.1"/>
</dbReference>
<name>A0A2V5LCP4_9MICC</name>
<dbReference type="GO" id="GO:0016740">
    <property type="term" value="F:transferase activity"/>
    <property type="evidence" value="ECO:0007669"/>
    <property type="project" value="UniProtKB-KW"/>
</dbReference>
<feature type="compositionally biased region" description="Acidic residues" evidence="1">
    <location>
        <begin position="444"/>
        <end position="462"/>
    </location>
</feature>
<dbReference type="Gene3D" id="3.90.1200.10">
    <property type="match status" value="1"/>
</dbReference>
<proteinExistence type="predicted"/>
<reference evidence="3 4" key="1">
    <citation type="submission" date="2018-05" db="EMBL/GenBank/DDBJ databases">
        <title>Genetic diversity of glacier-inhabiting Cryobacterium bacteria in China and description of Cryobacterium mengkeensis sp. nov. and Arthrobacter glacialis sp. nov.</title>
        <authorList>
            <person name="Liu Q."/>
            <person name="Xin Y.-H."/>
        </authorList>
    </citation>
    <scope>NUCLEOTIDE SEQUENCE [LARGE SCALE GENOMIC DNA]</scope>
    <source>
        <strain evidence="3 4">LI2</strain>
    </source>
</reference>
<keyword evidence="4" id="KW-1185">Reference proteome</keyword>